<dbReference type="AlphaFoldDB" id="A0A922L5W5"/>
<dbReference type="CDD" id="cd00063">
    <property type="entry name" value="FN3"/>
    <property type="match status" value="2"/>
</dbReference>
<dbReference type="GO" id="GO:0007416">
    <property type="term" value="P:synapse assembly"/>
    <property type="evidence" value="ECO:0007669"/>
    <property type="project" value="TreeGrafter"/>
</dbReference>
<feature type="domain" description="Fibronectin type-III" evidence="2">
    <location>
        <begin position="319"/>
        <end position="404"/>
    </location>
</feature>
<gene>
    <name evidence="3" type="ORF">DERF_005139</name>
</gene>
<dbReference type="InterPro" id="IPR013783">
    <property type="entry name" value="Ig-like_fold"/>
</dbReference>
<evidence type="ECO:0000256" key="1">
    <source>
        <dbReference type="ARBA" id="ARBA00022737"/>
    </source>
</evidence>
<dbReference type="EMBL" id="ASGP02000002">
    <property type="protein sequence ID" value="KAH9521486.1"/>
    <property type="molecule type" value="Genomic_DNA"/>
</dbReference>
<dbReference type="PRINTS" id="PR00014">
    <property type="entry name" value="FNTYPEIII"/>
</dbReference>
<proteinExistence type="predicted"/>
<evidence type="ECO:0000259" key="2">
    <source>
        <dbReference type="PROSITE" id="PS50853"/>
    </source>
</evidence>
<keyword evidence="1" id="KW-0677">Repeat</keyword>
<reference evidence="3" key="1">
    <citation type="submission" date="2013-05" db="EMBL/GenBank/DDBJ databases">
        <authorList>
            <person name="Yim A.K.Y."/>
            <person name="Chan T.F."/>
            <person name="Ji K.M."/>
            <person name="Liu X.Y."/>
            <person name="Zhou J.W."/>
            <person name="Li R.Q."/>
            <person name="Yang K.Y."/>
            <person name="Li J."/>
            <person name="Li M."/>
            <person name="Law P.T.W."/>
            <person name="Wu Y.L."/>
            <person name="Cai Z.L."/>
            <person name="Qin H."/>
            <person name="Bao Y."/>
            <person name="Leung R.K.K."/>
            <person name="Ng P.K.S."/>
            <person name="Zou J."/>
            <person name="Zhong X.J."/>
            <person name="Ran P.X."/>
            <person name="Zhong N.S."/>
            <person name="Liu Z.G."/>
            <person name="Tsui S.K.W."/>
        </authorList>
    </citation>
    <scope>NUCLEOTIDE SEQUENCE</scope>
    <source>
        <strain evidence="3">Derf</strain>
        <tissue evidence="3">Whole organism</tissue>
    </source>
</reference>
<feature type="domain" description="Fibronectin type-III" evidence="2">
    <location>
        <begin position="216"/>
        <end position="317"/>
    </location>
</feature>
<dbReference type="Proteomes" id="UP000790347">
    <property type="component" value="Unassembled WGS sequence"/>
</dbReference>
<dbReference type="SMART" id="SM00060">
    <property type="entry name" value="FN3"/>
    <property type="match status" value="2"/>
</dbReference>
<dbReference type="SUPFAM" id="SSF48726">
    <property type="entry name" value="Immunoglobulin"/>
    <property type="match status" value="1"/>
</dbReference>
<dbReference type="InterPro" id="IPR003961">
    <property type="entry name" value="FN3_dom"/>
</dbReference>
<evidence type="ECO:0000313" key="4">
    <source>
        <dbReference type="Proteomes" id="UP000790347"/>
    </source>
</evidence>
<dbReference type="InterPro" id="IPR036116">
    <property type="entry name" value="FN3_sf"/>
</dbReference>
<protein>
    <recommendedName>
        <fullName evidence="2">Fibronectin type-III domain-containing protein</fullName>
    </recommendedName>
</protein>
<dbReference type="PANTHER" id="PTHR13817:SF102">
    <property type="entry name" value="DOWN SYNDROME CELL ADHESION MOLECULE-LIKE PROTEIN DSCAM2"/>
    <property type="match status" value="1"/>
</dbReference>
<name>A0A922L5W5_DERFA</name>
<organism evidence="3 4">
    <name type="scientific">Dermatophagoides farinae</name>
    <name type="common">American house dust mite</name>
    <dbReference type="NCBI Taxonomy" id="6954"/>
    <lineage>
        <taxon>Eukaryota</taxon>
        <taxon>Metazoa</taxon>
        <taxon>Ecdysozoa</taxon>
        <taxon>Arthropoda</taxon>
        <taxon>Chelicerata</taxon>
        <taxon>Arachnida</taxon>
        <taxon>Acari</taxon>
        <taxon>Acariformes</taxon>
        <taxon>Sarcoptiformes</taxon>
        <taxon>Astigmata</taxon>
        <taxon>Psoroptidia</taxon>
        <taxon>Analgoidea</taxon>
        <taxon>Pyroglyphidae</taxon>
        <taxon>Dermatophagoidinae</taxon>
        <taxon>Dermatophagoides</taxon>
    </lineage>
</organism>
<reference evidence="3" key="2">
    <citation type="journal article" date="2022" name="Res Sq">
        <title>Comparative Genomics Reveals Insights into the Divergent Evolution of Astigmatic Mites and Household Pest Adaptations.</title>
        <authorList>
            <person name="Xiong Q."/>
            <person name="Wan A.T.-Y."/>
            <person name="Liu X.-Y."/>
            <person name="Fung C.S.-H."/>
            <person name="Xiao X."/>
            <person name="Malainual N."/>
            <person name="Hou J."/>
            <person name="Wang L."/>
            <person name="Wang M."/>
            <person name="Yang K."/>
            <person name="Cui Y."/>
            <person name="Leung E."/>
            <person name="Nong W."/>
            <person name="Shin S.-K."/>
            <person name="Au S."/>
            <person name="Jeong K.Y."/>
            <person name="Chew F.T."/>
            <person name="Hui J."/>
            <person name="Leung T.F."/>
            <person name="Tungtrongchitr A."/>
            <person name="Zhong N."/>
            <person name="Liu Z."/>
            <person name="Tsui S."/>
        </authorList>
    </citation>
    <scope>NUCLEOTIDE SEQUENCE</scope>
    <source>
        <strain evidence="3">Derf</strain>
        <tissue evidence="3">Whole organism</tissue>
    </source>
</reference>
<feature type="domain" description="Fibronectin type-III" evidence="2">
    <location>
        <begin position="86"/>
        <end position="211"/>
    </location>
</feature>
<dbReference type="GO" id="GO:0045202">
    <property type="term" value="C:synapse"/>
    <property type="evidence" value="ECO:0007669"/>
    <property type="project" value="TreeGrafter"/>
</dbReference>
<dbReference type="Pfam" id="PF00041">
    <property type="entry name" value="fn3"/>
    <property type="match status" value="2"/>
</dbReference>
<sequence>MILDFVPINNNNDNNDNYSSKSNSASKILHSVNRYNLIRRLQNDHHVSNIIRIDQVDRRDSSLFTCDASNPYGKDEYNFQLIVQEPPENLHVLEIESRNAVIAWSQPYSGNSPIVAYHVEYRLWMDSSTSWSNVHHTSNQSTIVEHNTAAMISKSLPPGTIYRKTLPGTETSINLRSLQPMSTYEIRVQAENQIGFGSFQLTPLKIMTKEEAPSGPPLNIRVFPASAHTLQISFQPPRLENQNGQILGYYVGYKAVDLDEHFMFKKILEDNNRSIQMKEINITDLRRATKYVIIVQAFNRIGPGPQSEEIVGETLINDSPRAPVLTSINVGYNSVELNWSIETMDDSFDGGLHVSSKLDVPEITGYYLYSKSPQGEWEERHINSEENSFKYNNLLCGNQYQVNI</sequence>
<dbReference type="PANTHER" id="PTHR13817">
    <property type="entry name" value="TITIN"/>
    <property type="match status" value="1"/>
</dbReference>
<dbReference type="InterPro" id="IPR036179">
    <property type="entry name" value="Ig-like_dom_sf"/>
</dbReference>
<dbReference type="InterPro" id="IPR050964">
    <property type="entry name" value="Striated_Muscle_Regulatory"/>
</dbReference>
<keyword evidence="4" id="KW-1185">Reference proteome</keyword>
<accession>A0A922L5W5</accession>
<dbReference type="GO" id="GO:0007156">
    <property type="term" value="P:homophilic cell adhesion via plasma membrane adhesion molecules"/>
    <property type="evidence" value="ECO:0007669"/>
    <property type="project" value="TreeGrafter"/>
</dbReference>
<dbReference type="Gene3D" id="2.60.40.10">
    <property type="entry name" value="Immunoglobulins"/>
    <property type="match status" value="4"/>
</dbReference>
<dbReference type="FunFam" id="2.60.40.10:FF:000028">
    <property type="entry name" value="Neuronal cell adhesion molecule"/>
    <property type="match status" value="1"/>
</dbReference>
<evidence type="ECO:0000313" key="3">
    <source>
        <dbReference type="EMBL" id="KAH9521486.1"/>
    </source>
</evidence>
<dbReference type="SUPFAM" id="SSF49265">
    <property type="entry name" value="Fibronectin type III"/>
    <property type="match status" value="2"/>
</dbReference>
<comment type="caution">
    <text evidence="3">The sequence shown here is derived from an EMBL/GenBank/DDBJ whole genome shotgun (WGS) entry which is preliminary data.</text>
</comment>
<dbReference type="PROSITE" id="PS50853">
    <property type="entry name" value="FN3"/>
    <property type="match status" value="3"/>
</dbReference>